<comment type="caution">
    <text evidence="4">The sequence shown here is derived from an EMBL/GenBank/DDBJ whole genome shotgun (WGS) entry which is preliminary data.</text>
</comment>
<feature type="region of interest" description="Disordered" evidence="2">
    <location>
        <begin position="520"/>
        <end position="576"/>
    </location>
</feature>
<reference evidence="4 5" key="1">
    <citation type="journal article" date="2019" name="PLoS Biol.">
        <title>Sex chromosomes control vertical transmission of feminizing Wolbachia symbionts in an isopod.</title>
        <authorList>
            <person name="Becking T."/>
            <person name="Chebbi M.A."/>
            <person name="Giraud I."/>
            <person name="Moumen B."/>
            <person name="Laverre T."/>
            <person name="Caubet Y."/>
            <person name="Peccoud J."/>
            <person name="Gilbert C."/>
            <person name="Cordaux R."/>
        </authorList>
    </citation>
    <scope>NUCLEOTIDE SEQUENCE [LARGE SCALE GENOMIC DNA]</scope>
    <source>
        <strain evidence="4">ANa2</strain>
        <tissue evidence="4">Whole body excluding digestive tract and cuticle</tissue>
    </source>
</reference>
<dbReference type="Proteomes" id="UP000326759">
    <property type="component" value="Unassembled WGS sequence"/>
</dbReference>
<accession>A0A5N5T4E0</accession>
<feature type="compositionally biased region" description="Low complexity" evidence="2">
    <location>
        <begin position="723"/>
        <end position="734"/>
    </location>
</feature>
<protein>
    <submittedName>
        <fullName evidence="4">Myotubularin-related protein 14</fullName>
    </submittedName>
</protein>
<evidence type="ECO:0000259" key="3">
    <source>
        <dbReference type="Pfam" id="PF06602"/>
    </source>
</evidence>
<dbReference type="OrthoDB" id="2408718at2759"/>
<name>A0A5N5T4E0_9CRUS</name>
<proteinExistence type="inferred from homology"/>
<evidence type="ECO:0000313" key="4">
    <source>
        <dbReference type="EMBL" id="KAB7501421.1"/>
    </source>
</evidence>
<dbReference type="InterPro" id="IPR010569">
    <property type="entry name" value="Myotubularin-like_Pase_dom"/>
</dbReference>
<feature type="region of interest" description="Disordered" evidence="2">
    <location>
        <begin position="710"/>
        <end position="734"/>
    </location>
</feature>
<feature type="region of interest" description="Disordered" evidence="2">
    <location>
        <begin position="194"/>
        <end position="214"/>
    </location>
</feature>
<dbReference type="InterPro" id="IPR029021">
    <property type="entry name" value="Prot-tyrosine_phosphatase-like"/>
</dbReference>
<feature type="compositionally biased region" description="Low complexity" evidence="2">
    <location>
        <begin position="546"/>
        <end position="570"/>
    </location>
</feature>
<evidence type="ECO:0000313" key="5">
    <source>
        <dbReference type="Proteomes" id="UP000326759"/>
    </source>
</evidence>
<sequence>MANPHDIYSDKIVDLLRRFRTRCYTSSLQFHDPYDDTIMDTCIHLMKLDYECEVIENINGELCETYPKKIPIPINELGVGGKISHKSPLSKLVIPSSTYILVTTKRILNFDFPNDGNEKVVDTMDFINVSDLKSQLKLEEKSKEESIGNGAGAACSLENALLSCSDDSDIIQIKDLDEQKDSLENLSSVNLKTSPTFSSGNNKETKELSQPTGVNVAATEKDTISGEDLRIWLKDYLITAKKARCRDRFPIPSILCKGKFICRSATISCLIDVTRKELFSLMKFKTWEELTQFTNSLDRARRFDIELLKKLGVTTVMDLMVEYKKLKWGVIVSSSEKIDKEKRYEDFNLISVPYPGAEFFAEFTENNMNSANLHYNWSNPINNAPLSVPTDAASSKVCSDWNNYKDWDLRTITENYLKLILSYITDQDSMEESLLIHCISGWDRTPLFISLVRLSLWADGYIHTSLSSIQILYLTLAYDWYLFGHQLPERLKTNENILYFCFEFLEVLGNDAFMDISERRERHPSNGSSASGAYDSATEGNETTESSSFGSVTSLASSSSNPPASTSSAPNIKVSSLKSTTEAALWPFNNENFTFEDLSDPRANLSTSRTENTCDKTCKKNSPARSPLKEHNKSSPKSMPLSAGKRGSVRRGTLNGVLRELTPGKRSRKSSASSPGLKEGDRSSSDLSTDGFVNVSGSEVIHNVNQLKAASKPVPVPGRSRHNSSSSVGSWQMVSPPTPRFFDSPKSCCKTSFTAEMVDSNQTIREEVSPSSSVGSGQSITVFNRKERLSKVRQRFFKIENLRRQIEAKDKR</sequence>
<feature type="domain" description="Myotubularin phosphatase" evidence="3">
    <location>
        <begin position="428"/>
        <end position="495"/>
    </location>
</feature>
<feature type="compositionally biased region" description="Polar residues" evidence="2">
    <location>
        <begin position="194"/>
        <end position="213"/>
    </location>
</feature>
<gene>
    <name evidence="4" type="primary">MTMR14</name>
    <name evidence="4" type="ORF">Anas_04825</name>
</gene>
<feature type="region of interest" description="Disordered" evidence="2">
    <location>
        <begin position="597"/>
        <end position="691"/>
    </location>
</feature>
<dbReference type="Pfam" id="PF06602">
    <property type="entry name" value="Myotub-related"/>
    <property type="match status" value="1"/>
</dbReference>
<dbReference type="PROSITE" id="PS00383">
    <property type="entry name" value="TYR_PHOSPHATASE_1"/>
    <property type="match status" value="1"/>
</dbReference>
<evidence type="ECO:0000256" key="2">
    <source>
        <dbReference type="SAM" id="MobiDB-lite"/>
    </source>
</evidence>
<dbReference type="GO" id="GO:0004438">
    <property type="term" value="F:phosphatidylinositol-3-phosphate phosphatase activity"/>
    <property type="evidence" value="ECO:0007669"/>
    <property type="project" value="InterPro"/>
</dbReference>
<organism evidence="4 5">
    <name type="scientific">Armadillidium nasatum</name>
    <dbReference type="NCBI Taxonomy" id="96803"/>
    <lineage>
        <taxon>Eukaryota</taxon>
        <taxon>Metazoa</taxon>
        <taxon>Ecdysozoa</taxon>
        <taxon>Arthropoda</taxon>
        <taxon>Crustacea</taxon>
        <taxon>Multicrustacea</taxon>
        <taxon>Malacostraca</taxon>
        <taxon>Eumalacostraca</taxon>
        <taxon>Peracarida</taxon>
        <taxon>Isopoda</taxon>
        <taxon>Oniscidea</taxon>
        <taxon>Crinocheta</taxon>
        <taxon>Armadillidiidae</taxon>
        <taxon>Armadillidium</taxon>
    </lineage>
</organism>
<dbReference type="PANTHER" id="PTHR13524">
    <property type="entry name" value="MYOTUBULARIN-RELATED"/>
    <property type="match status" value="1"/>
</dbReference>
<dbReference type="PANTHER" id="PTHR13524:SF2">
    <property type="entry name" value="MYOTUBULARIN-RELATED PROTEIN 14"/>
    <property type="match status" value="1"/>
</dbReference>
<dbReference type="Gene3D" id="3.90.190.10">
    <property type="entry name" value="Protein tyrosine phosphatase superfamily"/>
    <property type="match status" value="1"/>
</dbReference>
<dbReference type="InterPro" id="IPR039802">
    <property type="entry name" value="MTMR14"/>
</dbReference>
<comment type="similarity">
    <text evidence="1">Belongs to the protein-tyrosine phosphatase family. Non-receptor class myotubularin subfamily.</text>
</comment>
<evidence type="ECO:0000256" key="1">
    <source>
        <dbReference type="ARBA" id="ARBA00007471"/>
    </source>
</evidence>
<dbReference type="SUPFAM" id="SSF52799">
    <property type="entry name" value="(Phosphotyrosine protein) phosphatases II"/>
    <property type="match status" value="1"/>
</dbReference>
<dbReference type="EMBL" id="SEYY01010699">
    <property type="protein sequence ID" value="KAB7501421.1"/>
    <property type="molecule type" value="Genomic_DNA"/>
</dbReference>
<dbReference type="InterPro" id="IPR016130">
    <property type="entry name" value="Tyr_Pase_AS"/>
</dbReference>
<dbReference type="AlphaFoldDB" id="A0A5N5T4E0"/>
<keyword evidence="5" id="KW-1185">Reference proteome</keyword>